<dbReference type="AlphaFoldDB" id="A0A0C2MJK4"/>
<dbReference type="PROSITE" id="PS50294">
    <property type="entry name" value="WD_REPEATS_REGION"/>
    <property type="match status" value="1"/>
</dbReference>
<dbReference type="GO" id="GO:0003743">
    <property type="term" value="F:translation initiation factor activity"/>
    <property type="evidence" value="ECO:0007669"/>
    <property type="project" value="UniProtKB-KW"/>
</dbReference>
<keyword evidence="6" id="KW-0396">Initiation factor</keyword>
<evidence type="ECO:0000313" key="6">
    <source>
        <dbReference type="EMBL" id="KII61811.1"/>
    </source>
</evidence>
<evidence type="ECO:0000256" key="5">
    <source>
        <dbReference type="PROSITE-ProRule" id="PRU00221"/>
    </source>
</evidence>
<dbReference type="GO" id="GO:0003723">
    <property type="term" value="F:RNA binding"/>
    <property type="evidence" value="ECO:0007669"/>
    <property type="project" value="TreeGrafter"/>
</dbReference>
<keyword evidence="2" id="KW-0677">Repeat</keyword>
<organism evidence="6 7">
    <name type="scientific">Thelohanellus kitauei</name>
    <name type="common">Myxosporean</name>
    <dbReference type="NCBI Taxonomy" id="669202"/>
    <lineage>
        <taxon>Eukaryota</taxon>
        <taxon>Metazoa</taxon>
        <taxon>Cnidaria</taxon>
        <taxon>Myxozoa</taxon>
        <taxon>Myxosporea</taxon>
        <taxon>Bivalvulida</taxon>
        <taxon>Platysporina</taxon>
        <taxon>Myxobolidae</taxon>
        <taxon>Thelohanellus</taxon>
    </lineage>
</organism>
<dbReference type="SUPFAM" id="SSF50978">
    <property type="entry name" value="WD40 repeat-like"/>
    <property type="match status" value="1"/>
</dbReference>
<dbReference type="Pfam" id="PF00400">
    <property type="entry name" value="WD40"/>
    <property type="match status" value="1"/>
</dbReference>
<dbReference type="InterPro" id="IPR036322">
    <property type="entry name" value="WD40_repeat_dom_sf"/>
</dbReference>
<dbReference type="PANTHER" id="PTHR19877">
    <property type="entry name" value="EUKARYOTIC TRANSLATION INITIATION FACTOR 3 SUBUNIT I"/>
    <property type="match status" value="1"/>
</dbReference>
<gene>
    <name evidence="6" type="ORF">RF11_10079</name>
</gene>
<evidence type="ECO:0000313" key="7">
    <source>
        <dbReference type="Proteomes" id="UP000031668"/>
    </source>
</evidence>
<evidence type="ECO:0000256" key="3">
    <source>
        <dbReference type="ARBA" id="ARBA00038394"/>
    </source>
</evidence>
<dbReference type="GO" id="GO:0071541">
    <property type="term" value="C:eukaryotic translation initiation factor 3 complex, eIF3m"/>
    <property type="evidence" value="ECO:0007669"/>
    <property type="project" value="TreeGrafter"/>
</dbReference>
<comment type="caution">
    <text evidence="6">The sequence shown here is derived from an EMBL/GenBank/DDBJ whole genome shotgun (WGS) entry which is preliminary data.</text>
</comment>
<dbReference type="InterPro" id="IPR001680">
    <property type="entry name" value="WD40_rpt"/>
</dbReference>
<feature type="repeat" description="WD" evidence="5">
    <location>
        <begin position="52"/>
        <end position="93"/>
    </location>
</feature>
<dbReference type="PANTHER" id="PTHR19877:SF1">
    <property type="entry name" value="EUKARYOTIC TRANSLATION INITIATION FACTOR 3 SUBUNIT I"/>
    <property type="match status" value="1"/>
</dbReference>
<dbReference type="SMART" id="SM00320">
    <property type="entry name" value="WD40"/>
    <property type="match status" value="3"/>
</dbReference>
<dbReference type="OMA" id="HERAITC"/>
<reference evidence="6 7" key="1">
    <citation type="journal article" date="2014" name="Genome Biol. Evol.">
        <title>The genome of the myxosporean Thelohanellus kitauei shows adaptations to nutrient acquisition within its fish host.</title>
        <authorList>
            <person name="Yang Y."/>
            <person name="Xiong J."/>
            <person name="Zhou Z."/>
            <person name="Huo F."/>
            <person name="Miao W."/>
            <person name="Ran C."/>
            <person name="Liu Y."/>
            <person name="Zhang J."/>
            <person name="Feng J."/>
            <person name="Wang M."/>
            <person name="Wang M."/>
            <person name="Wang L."/>
            <person name="Yao B."/>
        </authorList>
    </citation>
    <scope>NUCLEOTIDE SEQUENCE [LARGE SCALE GENOMIC DNA]</scope>
    <source>
        <strain evidence="6">Wuqing</strain>
    </source>
</reference>
<dbReference type="Gene3D" id="2.130.10.10">
    <property type="entry name" value="YVTN repeat-like/Quinoprotein amine dehydrogenase"/>
    <property type="match status" value="1"/>
</dbReference>
<dbReference type="GO" id="GO:0002183">
    <property type="term" value="P:cytoplasmic translational initiation"/>
    <property type="evidence" value="ECO:0007669"/>
    <property type="project" value="TreeGrafter"/>
</dbReference>
<name>A0A0C2MJK4_THEKT</name>
<keyword evidence="7" id="KW-1185">Reference proteome</keyword>
<evidence type="ECO:0000256" key="4">
    <source>
        <dbReference type="ARBA" id="ARBA00040390"/>
    </source>
</evidence>
<dbReference type="PROSITE" id="PS50082">
    <property type="entry name" value="WD_REPEATS_2"/>
    <property type="match status" value="1"/>
</dbReference>
<sequence length="301" mass="33805">MNSNFKGFQLTGFQRPIKRVRYNIDCDILFGASVDKNILNWRGDTYDPLTSYNGHTGAVNDISIRHDTLQFVSGSADGLVKIWDSETAKDLVTISCETNVILSQISFSQDMIFVVRPVGNNKFKLFIYSYKEPNELLHEYQSEGYPLCGIWGLMDESVLIGLASGELFIYHLSKRSEDRIVKHTQKLNDIEMSKDFLQFITCSDDFSVIVNIVLIKIWDSKTLTPIVSFAIGFSLKAVALSPSKHYFVCSGGVESREVTTTKSNIMDILFYDIKAQSLLALLEKPHSGCVNSLQVRPDGKG</sequence>
<dbReference type="InterPro" id="IPR015943">
    <property type="entry name" value="WD40/YVTN_repeat-like_dom_sf"/>
</dbReference>
<dbReference type="Proteomes" id="UP000031668">
    <property type="component" value="Unassembled WGS sequence"/>
</dbReference>
<accession>A0A0C2MJK4</accession>
<evidence type="ECO:0000256" key="2">
    <source>
        <dbReference type="ARBA" id="ARBA00022737"/>
    </source>
</evidence>
<comment type="similarity">
    <text evidence="3">Belongs to the WD repeat STRAP family.</text>
</comment>
<protein>
    <recommendedName>
        <fullName evidence="4">Serine-threonine kinase receptor-associated protein</fullName>
    </recommendedName>
</protein>
<dbReference type="OrthoDB" id="24966at2759"/>
<proteinExistence type="inferred from homology"/>
<evidence type="ECO:0000256" key="1">
    <source>
        <dbReference type="ARBA" id="ARBA00022574"/>
    </source>
</evidence>
<keyword evidence="6" id="KW-0648">Protein biosynthesis</keyword>
<dbReference type="EMBL" id="JWZT01005236">
    <property type="protein sequence ID" value="KII61811.1"/>
    <property type="molecule type" value="Genomic_DNA"/>
</dbReference>
<keyword evidence="1 5" id="KW-0853">WD repeat</keyword>